<dbReference type="InParanoid" id="B9TC90"/>
<accession>B9TC90</accession>
<organism evidence="1 2">
    <name type="scientific">Ricinus communis</name>
    <name type="common">Castor bean</name>
    <dbReference type="NCBI Taxonomy" id="3988"/>
    <lineage>
        <taxon>Eukaryota</taxon>
        <taxon>Viridiplantae</taxon>
        <taxon>Streptophyta</taxon>
        <taxon>Embryophyta</taxon>
        <taxon>Tracheophyta</taxon>
        <taxon>Spermatophyta</taxon>
        <taxon>Magnoliopsida</taxon>
        <taxon>eudicotyledons</taxon>
        <taxon>Gunneridae</taxon>
        <taxon>Pentapetalae</taxon>
        <taxon>rosids</taxon>
        <taxon>fabids</taxon>
        <taxon>Malpighiales</taxon>
        <taxon>Euphorbiaceae</taxon>
        <taxon>Acalyphoideae</taxon>
        <taxon>Acalypheae</taxon>
        <taxon>Ricinus</taxon>
    </lineage>
</organism>
<gene>
    <name evidence="1" type="ORF">RCOM_0368050</name>
</gene>
<reference evidence="2" key="1">
    <citation type="journal article" date="2010" name="Nat. Biotechnol.">
        <title>Draft genome sequence of the oilseed species Ricinus communis.</title>
        <authorList>
            <person name="Chan A.P."/>
            <person name="Crabtree J."/>
            <person name="Zhao Q."/>
            <person name="Lorenzi H."/>
            <person name="Orvis J."/>
            <person name="Puiu D."/>
            <person name="Melake-Berhan A."/>
            <person name="Jones K.M."/>
            <person name="Redman J."/>
            <person name="Chen G."/>
            <person name="Cahoon E.B."/>
            <person name="Gedil M."/>
            <person name="Stanke M."/>
            <person name="Haas B.J."/>
            <person name="Wortman J.R."/>
            <person name="Fraser-Liggett C.M."/>
            <person name="Ravel J."/>
            <person name="Rabinowicz P.D."/>
        </authorList>
    </citation>
    <scope>NUCLEOTIDE SEQUENCE [LARGE SCALE GENOMIC DNA]</scope>
    <source>
        <strain evidence="2">cv. Hale</strain>
    </source>
</reference>
<evidence type="ECO:0000313" key="2">
    <source>
        <dbReference type="Proteomes" id="UP000008311"/>
    </source>
</evidence>
<protein>
    <submittedName>
        <fullName evidence="1">Uncharacterized protein</fullName>
    </submittedName>
</protein>
<proteinExistence type="predicted"/>
<dbReference type="Proteomes" id="UP000008311">
    <property type="component" value="Unassembled WGS sequence"/>
</dbReference>
<sequence length="81" mass="8626">MLAEPTHEVAWTGTAACRQQQMYVIGHQDVGVNMAGVCSCVLAQQSKVDEIVGRAGKAGSAIVPALDDVKRHRGQDQAFMS</sequence>
<name>B9TC90_RICCO</name>
<dbReference type="EMBL" id="EQ977091">
    <property type="protein sequence ID" value="EEF26526.1"/>
    <property type="molecule type" value="Genomic_DNA"/>
</dbReference>
<evidence type="ECO:0000313" key="1">
    <source>
        <dbReference type="EMBL" id="EEF26526.1"/>
    </source>
</evidence>
<keyword evidence="2" id="KW-1185">Reference proteome</keyword>
<dbReference type="AlphaFoldDB" id="B9TC90"/>